<protein>
    <submittedName>
        <fullName evidence="1">Uncharacterized protein</fullName>
    </submittedName>
</protein>
<comment type="caution">
    <text evidence="1">The sequence shown here is derived from an EMBL/GenBank/DDBJ whole genome shotgun (WGS) entry which is preliminary data.</text>
</comment>
<reference evidence="1" key="1">
    <citation type="journal article" date="2015" name="Nature">
        <title>Complex archaea that bridge the gap between prokaryotes and eukaryotes.</title>
        <authorList>
            <person name="Spang A."/>
            <person name="Saw J.H."/>
            <person name="Jorgensen S.L."/>
            <person name="Zaremba-Niedzwiedzka K."/>
            <person name="Martijn J."/>
            <person name="Lind A.E."/>
            <person name="van Eijk R."/>
            <person name="Schleper C."/>
            <person name="Guy L."/>
            <person name="Ettema T.J."/>
        </authorList>
    </citation>
    <scope>NUCLEOTIDE SEQUENCE</scope>
</reference>
<accession>A0A0F9I4A6</accession>
<name>A0A0F9I4A6_9ZZZZ</name>
<dbReference type="EMBL" id="LAZR01022332">
    <property type="protein sequence ID" value="KKL82222.1"/>
    <property type="molecule type" value="Genomic_DNA"/>
</dbReference>
<dbReference type="AlphaFoldDB" id="A0A0F9I4A6"/>
<evidence type="ECO:0000313" key="1">
    <source>
        <dbReference type="EMBL" id="KKL82222.1"/>
    </source>
</evidence>
<feature type="non-terminal residue" evidence="1">
    <location>
        <position position="21"/>
    </location>
</feature>
<organism evidence="1">
    <name type="scientific">marine sediment metagenome</name>
    <dbReference type="NCBI Taxonomy" id="412755"/>
    <lineage>
        <taxon>unclassified sequences</taxon>
        <taxon>metagenomes</taxon>
        <taxon>ecological metagenomes</taxon>
    </lineage>
</organism>
<sequence>MKKRFKWYLFILVVLGSALLG</sequence>
<proteinExistence type="predicted"/>
<gene>
    <name evidence="1" type="ORF">LCGC14_1986970</name>
</gene>